<proteinExistence type="predicted"/>
<dbReference type="Proteomes" id="UP000516373">
    <property type="component" value="Chromosome"/>
</dbReference>
<protein>
    <submittedName>
        <fullName evidence="1">Uncharacterized protein</fullName>
    </submittedName>
</protein>
<organism evidence="1 2">
    <name type="scientific">Streptomyces tuirus</name>
    <dbReference type="NCBI Taxonomy" id="68278"/>
    <lineage>
        <taxon>Bacteria</taxon>
        <taxon>Bacillati</taxon>
        <taxon>Actinomycetota</taxon>
        <taxon>Actinomycetes</taxon>
        <taxon>Kitasatosporales</taxon>
        <taxon>Streptomycetaceae</taxon>
        <taxon>Streptomyces</taxon>
    </lineage>
</organism>
<evidence type="ECO:0000313" key="1">
    <source>
        <dbReference type="EMBL" id="BCL21132.1"/>
    </source>
</evidence>
<sequence length="77" mass="8072">MAIILPAHGPRVYPAGQCPAVNSRKPDRTSAGNAGWAASLVVTYAHRWGVVETAAHGKTVWAEPTPGRGDGDALLLR</sequence>
<dbReference type="EMBL" id="AP023439">
    <property type="protein sequence ID" value="BCL21132.1"/>
    <property type="molecule type" value="Genomic_DNA"/>
</dbReference>
<evidence type="ECO:0000313" key="2">
    <source>
        <dbReference type="Proteomes" id="UP000516373"/>
    </source>
</evidence>
<reference evidence="1 2" key="1">
    <citation type="journal article" date="2014" name="Int. J. Syst. Evol. Microbiol.">
        <title>Complete genome sequence of Corynebacterium casei LMG S-19264T (=DSM 44701T), isolated from a smear-ripened cheese.</title>
        <authorList>
            <consortium name="US DOE Joint Genome Institute (JGI-PGF)"/>
            <person name="Walter F."/>
            <person name="Albersmeier A."/>
            <person name="Kalinowski J."/>
            <person name="Ruckert C."/>
        </authorList>
    </citation>
    <scope>NUCLEOTIDE SEQUENCE [LARGE SCALE GENOMIC DNA]</scope>
    <source>
        <strain evidence="1 2">JCM 4255</strain>
    </source>
</reference>
<dbReference type="AlphaFoldDB" id="A0A7G1NFX6"/>
<accession>A0A7G1NFX6</accession>
<dbReference type="KEGG" id="stui:GCM10017668_29750"/>
<name>A0A7G1NFX6_9ACTN</name>
<gene>
    <name evidence="1" type="ORF">GCM10017668_29750</name>
</gene>